<evidence type="ECO:0000313" key="6">
    <source>
        <dbReference type="Proteomes" id="UP000186817"/>
    </source>
</evidence>
<dbReference type="InterPro" id="IPR046341">
    <property type="entry name" value="SET_dom_sf"/>
</dbReference>
<feature type="region of interest" description="Disordered" evidence="1">
    <location>
        <begin position="486"/>
        <end position="536"/>
    </location>
</feature>
<feature type="domain" description="SET" evidence="4">
    <location>
        <begin position="46"/>
        <end position="259"/>
    </location>
</feature>
<gene>
    <name evidence="5" type="ORF">AK812_SmicGene8098</name>
</gene>
<dbReference type="Pfam" id="PF09418">
    <property type="entry name" value="DUF2009"/>
    <property type="match status" value="2"/>
</dbReference>
<feature type="signal peptide" evidence="3">
    <location>
        <begin position="1"/>
        <end position="26"/>
    </location>
</feature>
<evidence type="ECO:0000256" key="2">
    <source>
        <dbReference type="SAM" id="Phobius"/>
    </source>
</evidence>
<name>A0A1Q9ELY0_SYMMI</name>
<evidence type="ECO:0000256" key="3">
    <source>
        <dbReference type="SAM" id="SignalP"/>
    </source>
</evidence>
<evidence type="ECO:0000259" key="4">
    <source>
        <dbReference type="PROSITE" id="PS50280"/>
    </source>
</evidence>
<dbReference type="SUPFAM" id="SSF82199">
    <property type="entry name" value="SET domain"/>
    <property type="match status" value="1"/>
</dbReference>
<keyword evidence="2" id="KW-0472">Membrane</keyword>
<proteinExistence type="predicted"/>
<keyword evidence="2" id="KW-1133">Transmembrane helix</keyword>
<dbReference type="PANTHER" id="PTHR31560:SF0">
    <property type="entry name" value="UPF0652 PROTEIN C22H10.08"/>
    <property type="match status" value="1"/>
</dbReference>
<feature type="region of interest" description="Disordered" evidence="1">
    <location>
        <begin position="757"/>
        <end position="779"/>
    </location>
</feature>
<evidence type="ECO:0000313" key="5">
    <source>
        <dbReference type="EMBL" id="OLQ08434.1"/>
    </source>
</evidence>
<feature type="transmembrane region" description="Helical" evidence="2">
    <location>
        <begin position="546"/>
        <end position="572"/>
    </location>
</feature>
<feature type="chain" id="PRO_5012728818" evidence="3">
    <location>
        <begin position="27"/>
        <end position="1317"/>
    </location>
</feature>
<dbReference type="InterPro" id="IPR018553">
    <property type="entry name" value="E2_Ub-conjug_enz"/>
</dbReference>
<protein>
    <submittedName>
        <fullName evidence="5">UPF0652 protein</fullName>
    </submittedName>
</protein>
<evidence type="ECO:0000256" key="1">
    <source>
        <dbReference type="SAM" id="MobiDB-lite"/>
    </source>
</evidence>
<dbReference type="PANTHER" id="PTHR31560">
    <property type="entry name" value="UPF0652 PROTEIN C16A11.03C-RELATED"/>
    <property type="match status" value="1"/>
</dbReference>
<dbReference type="CDD" id="cd20071">
    <property type="entry name" value="SET_SMYD"/>
    <property type="match status" value="1"/>
</dbReference>
<dbReference type="InterPro" id="IPR057668">
    <property type="entry name" value="E2_Ub-conjug_enz_C"/>
</dbReference>
<reference evidence="5 6" key="1">
    <citation type="submission" date="2016-02" db="EMBL/GenBank/DDBJ databases">
        <title>Genome analysis of coral dinoflagellate symbionts highlights evolutionary adaptations to a symbiotic lifestyle.</title>
        <authorList>
            <person name="Aranda M."/>
            <person name="Li Y."/>
            <person name="Liew Y.J."/>
            <person name="Baumgarten S."/>
            <person name="Simakov O."/>
            <person name="Wilson M."/>
            <person name="Piel J."/>
            <person name="Ashoor H."/>
            <person name="Bougouffa S."/>
            <person name="Bajic V.B."/>
            <person name="Ryu T."/>
            <person name="Ravasi T."/>
            <person name="Bayer T."/>
            <person name="Micklem G."/>
            <person name="Kim H."/>
            <person name="Bhak J."/>
            <person name="Lajeunesse T.C."/>
            <person name="Voolstra C.R."/>
        </authorList>
    </citation>
    <scope>NUCLEOTIDE SEQUENCE [LARGE SCALE GENOMIC DNA]</scope>
    <source>
        <strain evidence="5 6">CCMP2467</strain>
    </source>
</reference>
<dbReference type="Gene3D" id="2.170.270.10">
    <property type="entry name" value="SET domain"/>
    <property type="match status" value="1"/>
</dbReference>
<dbReference type="InterPro" id="IPR001214">
    <property type="entry name" value="SET_dom"/>
</dbReference>
<keyword evidence="2" id="KW-0812">Transmembrane</keyword>
<dbReference type="OrthoDB" id="406045at2759"/>
<keyword evidence="3" id="KW-0732">Signal</keyword>
<feature type="compositionally biased region" description="Acidic residues" evidence="1">
    <location>
        <begin position="519"/>
        <end position="532"/>
    </location>
</feature>
<dbReference type="PROSITE" id="PS50280">
    <property type="entry name" value="SET"/>
    <property type="match status" value="1"/>
</dbReference>
<dbReference type="Pfam" id="PF00856">
    <property type="entry name" value="SET"/>
    <property type="match status" value="1"/>
</dbReference>
<comment type="caution">
    <text evidence="5">The sequence shown here is derived from an EMBL/GenBank/DDBJ whole genome shotgun (WGS) entry which is preliminary data.</text>
</comment>
<dbReference type="Proteomes" id="UP000186817">
    <property type="component" value="Unassembled WGS sequence"/>
</dbReference>
<dbReference type="EMBL" id="LSRX01000118">
    <property type="protein sequence ID" value="OLQ08434.1"/>
    <property type="molecule type" value="Genomic_DNA"/>
</dbReference>
<keyword evidence="6" id="KW-1185">Reference proteome</keyword>
<organism evidence="5 6">
    <name type="scientific">Symbiodinium microadriaticum</name>
    <name type="common">Dinoflagellate</name>
    <name type="synonym">Zooxanthella microadriatica</name>
    <dbReference type="NCBI Taxonomy" id="2951"/>
    <lineage>
        <taxon>Eukaryota</taxon>
        <taxon>Sar</taxon>
        <taxon>Alveolata</taxon>
        <taxon>Dinophyceae</taxon>
        <taxon>Suessiales</taxon>
        <taxon>Symbiodiniaceae</taxon>
        <taxon>Symbiodinium</taxon>
    </lineage>
</organism>
<sequence>MASRLGLFQDLHVACKALACLGASMAVPCVAGLAAETGDYSGENPPLCAVGTSAAGRGLYVKKPILQREVILKDVAVVDSVCPQERIQKVFSTRPPELSRAQREPIWGMVTNFVYLLQDVPGHVNLSEAANQEGAEMRARRRRLELFDAFYRPQLQDAKSNLYKLHAQEMHEAMDPTFQQSVASDVVADLLTVVRLDAHIVRKEGAMNGLGLFFWLHLANHSCCPNSFFHTHTQGGRAKATLYALRPLASGEEVCISYVDGQRTVQNRVGSFAGVDSAMAEAMAVDSPVSRSPESMIEAIDNCDEGTLRRLLQTVIRKVPDCRRKVAQDYGLAAELYQVSEEDRQKAIADQYSEVKTGMKDDSSSSDHLDFCERAKFVPMRLAYDERKYLRLIDATMHVSHYTDHMDTAASVNANNARKLASVSDGMSTYLWSNCGVTGSLTHPSHSCAFPRNGWSAAIKPRMSQDASSESDDAVEYEEDIYLDNESEMPSKAATSSDGLRRRTAAPGKLAMEARDDPSDGEEEEDDEIEDEETRKRRLQAGRTDILGMDGCALFCFIWLITTGVVFSLLYFSIWARDRHFFAPLQRTKVGKFFHGGVAAILVVRVEMKGCGHALFTQSRDKATNHMSLFALDGGGGQRVVGLAAVRRDRSLPPLARTILVDVNNIRGHGREARFDMTSAGFLSWLLAWAKDTAHCDFEEVVAVMDHGQHPEAFDLGSVCVAFAGPSRTADDLISLLAKRLSPKRLVVVASSDRLLRQRSESSPETPKQQLRRIRRERSGGSRGFATWVSSLARGDFQQLLRGTPVPMLPEGLAGLHEEEQSQRLDSLKRSYVEPRERRRLAARRLHQWFATRARSKREQLAANVTLSVSSATDPDLLAALAALESAGKMKCCQLLQMKQLCAVLTGMQVSHNYEQGQQLLQNRDFSTKSAFFQTVLEIGRRYKILNPERMRDSYGKLMYFLQDSRKPEVRDLLEFDVVCPVRSVWHVLSRSPKGTQLLQDPQLKTATMEISSEGKTRPQIQREIKAKEAAIKSLASKYCSVQKRRKRHYGGMNWSLLRSYRDSDSEDADATDELSEAAVLADQEFFDPDDPGPDPKYSLAIEEGVNGARLSHPHSRQYTFVLQSMALWREVLDNMFQLWHIAEEDLLDDEHQYQLADTGQGYQRVQKSVRSVFAMQKILADVQQKVGGWVGSSIVHLGDHNVPNSLMFIDKYIQVPRFLGPLVLTIEKIPELSKSSLGMKTYVDSFGGVLKLQKLILADFFKHAFDGSGADNFFDAGSFRNFTLVQENWCSSIESKSYFPIFLLTGFSGFDGKEGF</sequence>
<accession>A0A1Q9ELY0</accession>